<sequence length="557" mass="62633">MPNRNRRNKRKKNKNKRRARGVESSTPSSSTPSSEHLDDTRALLQGGACGSSRSGESTSTECHKGDENKPESERRSPCRNLDATSSRNRSDNSPCLEHLDVPEQASGGPISPSKRSSFDKFMGLFSHKKSPNRSRTPERSGKDNSNRESGCPDFMEFKVEAKDRSRKGKASVKPNESELFSRHASPVPLMKEDGSQSFSSSNAGVKERSGNVPECEQHHLAVPGQEREVGPKSPTKMSLFQQLKTKLSPKKKSPHLCNCTDKNNHESDCTERNKKDKSPKTSPNKSESPSGNVSQQRQYSEDSNTTSGSSRPSYTKASGASVPSSKYSPAPNRSILTSGYASGDTSPNRSDSQASPSNPTDYDPGEGTSKGSAVDRHSSGGFSTFRRLLRRRLVSYKVEYHREDLVSLIQNMDYDSEEDEGMNQQRVIRRCRSKSFFSEYSIRLTRRRSPSPRPRRTEDPLDRVKNELHAIRTELHNRIGPYATESREEREAKDREILNERARTSTTPTARRYKSASPHPLERCQCEHSYLHDIGCSRQVLARQRRKLKRCRQDVPR</sequence>
<feature type="compositionally biased region" description="Basic and acidic residues" evidence="1">
    <location>
        <begin position="205"/>
        <end position="230"/>
    </location>
</feature>
<dbReference type="EMBL" id="JABXBU010000012">
    <property type="protein sequence ID" value="KAF8788546.1"/>
    <property type="molecule type" value="Genomic_DNA"/>
</dbReference>
<accession>A0A8T0FBK5</accession>
<protein>
    <submittedName>
        <fullName evidence="2">Uncharacterized protein</fullName>
    </submittedName>
</protein>
<feature type="compositionally biased region" description="Low complexity" evidence="1">
    <location>
        <begin position="50"/>
        <end position="60"/>
    </location>
</feature>
<dbReference type="Proteomes" id="UP000807504">
    <property type="component" value="Unassembled WGS sequence"/>
</dbReference>
<feature type="compositionally biased region" description="Basic residues" evidence="1">
    <location>
        <begin position="1"/>
        <end position="19"/>
    </location>
</feature>
<feature type="region of interest" description="Disordered" evidence="1">
    <location>
        <begin position="1"/>
        <end position="380"/>
    </location>
</feature>
<gene>
    <name evidence="2" type="ORF">HNY73_006575</name>
</gene>
<evidence type="ECO:0000256" key="1">
    <source>
        <dbReference type="SAM" id="MobiDB-lite"/>
    </source>
</evidence>
<dbReference type="AlphaFoldDB" id="A0A8T0FBK5"/>
<feature type="compositionally biased region" description="Low complexity" evidence="1">
    <location>
        <begin position="24"/>
        <end position="34"/>
    </location>
</feature>
<feature type="compositionally biased region" description="Polar residues" evidence="1">
    <location>
        <begin position="82"/>
        <end position="93"/>
    </location>
</feature>
<feature type="compositionally biased region" description="Basic and acidic residues" evidence="1">
    <location>
        <begin position="262"/>
        <end position="279"/>
    </location>
</feature>
<name>A0A8T0FBK5_ARGBR</name>
<keyword evidence="3" id="KW-1185">Reference proteome</keyword>
<evidence type="ECO:0000313" key="3">
    <source>
        <dbReference type="Proteomes" id="UP000807504"/>
    </source>
</evidence>
<reference evidence="2" key="2">
    <citation type="submission" date="2020-06" db="EMBL/GenBank/DDBJ databases">
        <authorList>
            <person name="Sheffer M."/>
        </authorList>
    </citation>
    <scope>NUCLEOTIDE SEQUENCE</scope>
</reference>
<feature type="compositionally biased region" description="Polar residues" evidence="1">
    <location>
        <begin position="280"/>
        <end position="327"/>
    </location>
</feature>
<reference evidence="2" key="1">
    <citation type="journal article" date="2020" name="bioRxiv">
        <title>Chromosome-level reference genome of the European wasp spider Argiope bruennichi: a resource for studies on range expansion and evolutionary adaptation.</title>
        <authorList>
            <person name="Sheffer M.M."/>
            <person name="Hoppe A."/>
            <person name="Krehenwinkel H."/>
            <person name="Uhl G."/>
            <person name="Kuss A.W."/>
            <person name="Jensen L."/>
            <person name="Jensen C."/>
            <person name="Gillespie R.G."/>
            <person name="Hoff K.J."/>
            <person name="Prost S."/>
        </authorList>
    </citation>
    <scope>NUCLEOTIDE SEQUENCE</scope>
</reference>
<proteinExistence type="predicted"/>
<comment type="caution">
    <text evidence="2">The sequence shown here is derived from an EMBL/GenBank/DDBJ whole genome shotgun (WGS) entry which is preliminary data.</text>
</comment>
<feature type="compositionally biased region" description="Basic and acidic residues" evidence="1">
    <location>
        <begin position="61"/>
        <end position="76"/>
    </location>
</feature>
<organism evidence="2 3">
    <name type="scientific">Argiope bruennichi</name>
    <name type="common">Wasp spider</name>
    <name type="synonym">Aranea bruennichi</name>
    <dbReference type="NCBI Taxonomy" id="94029"/>
    <lineage>
        <taxon>Eukaryota</taxon>
        <taxon>Metazoa</taxon>
        <taxon>Ecdysozoa</taxon>
        <taxon>Arthropoda</taxon>
        <taxon>Chelicerata</taxon>
        <taxon>Arachnida</taxon>
        <taxon>Araneae</taxon>
        <taxon>Araneomorphae</taxon>
        <taxon>Entelegynae</taxon>
        <taxon>Araneoidea</taxon>
        <taxon>Araneidae</taxon>
        <taxon>Argiope</taxon>
    </lineage>
</organism>
<evidence type="ECO:0000313" key="2">
    <source>
        <dbReference type="EMBL" id="KAF8788546.1"/>
    </source>
</evidence>
<feature type="compositionally biased region" description="Basic and acidic residues" evidence="1">
    <location>
        <begin position="135"/>
        <end position="146"/>
    </location>
</feature>
<feature type="compositionally biased region" description="Polar residues" evidence="1">
    <location>
        <begin position="334"/>
        <end position="360"/>
    </location>
</feature>